<proteinExistence type="predicted"/>
<feature type="transmembrane region" description="Helical" evidence="1">
    <location>
        <begin position="63"/>
        <end position="80"/>
    </location>
</feature>
<feature type="transmembrane region" description="Helical" evidence="1">
    <location>
        <begin position="6"/>
        <end position="32"/>
    </location>
</feature>
<organism evidence="2 3">
    <name type="scientific">Candidatus Iainarchaeum sp</name>
    <dbReference type="NCBI Taxonomy" id="3101447"/>
    <lineage>
        <taxon>Archaea</taxon>
        <taxon>Candidatus Iainarchaeota</taxon>
        <taxon>Candidatus Iainarchaeia</taxon>
        <taxon>Candidatus Iainarchaeales</taxon>
        <taxon>Candidatus Iainarchaeaceae</taxon>
        <taxon>Candidatus Iainarchaeum</taxon>
    </lineage>
</organism>
<protein>
    <submittedName>
        <fullName evidence="2">Uncharacterized protein</fullName>
    </submittedName>
</protein>
<gene>
    <name evidence="2" type="ORF">DRO04_01040</name>
</gene>
<name>A0A497JIS2_9ARCH</name>
<keyword evidence="1" id="KW-0472">Membrane</keyword>
<feature type="transmembrane region" description="Helical" evidence="1">
    <location>
        <begin position="39"/>
        <end position="57"/>
    </location>
</feature>
<dbReference type="EMBL" id="QMWP01000028">
    <property type="protein sequence ID" value="RLG70849.1"/>
    <property type="molecule type" value="Genomic_DNA"/>
</dbReference>
<keyword evidence="1" id="KW-0812">Transmembrane</keyword>
<dbReference type="Proteomes" id="UP000278031">
    <property type="component" value="Unassembled WGS sequence"/>
</dbReference>
<evidence type="ECO:0000313" key="2">
    <source>
        <dbReference type="EMBL" id="RLG70849.1"/>
    </source>
</evidence>
<accession>A0A497JIS2</accession>
<reference evidence="2 3" key="1">
    <citation type="submission" date="2018-06" db="EMBL/GenBank/DDBJ databases">
        <title>Extensive metabolic versatility and redundancy in microbially diverse, dynamic hydrothermal sediments.</title>
        <authorList>
            <person name="Dombrowski N."/>
            <person name="Teske A."/>
            <person name="Baker B.J."/>
        </authorList>
    </citation>
    <scope>NUCLEOTIDE SEQUENCE [LARGE SCALE GENOMIC DNA]</scope>
    <source>
        <strain evidence="2">B51_G17</strain>
    </source>
</reference>
<dbReference type="AlphaFoldDB" id="A0A497JIS2"/>
<sequence length="105" mass="11224">MDLTTFLTALVVIMVLVIYKQWWMILLLLLLIIATTKSITDIVAIGLGVFVLYLIQSGSANEMWPVIVIALIIIALLLGIKPEAEGAGYAPGLDYSSLFGGGGSI</sequence>
<evidence type="ECO:0000256" key="1">
    <source>
        <dbReference type="SAM" id="Phobius"/>
    </source>
</evidence>
<evidence type="ECO:0000313" key="3">
    <source>
        <dbReference type="Proteomes" id="UP000278031"/>
    </source>
</evidence>
<comment type="caution">
    <text evidence="2">The sequence shown here is derived from an EMBL/GenBank/DDBJ whole genome shotgun (WGS) entry which is preliminary data.</text>
</comment>
<keyword evidence="1" id="KW-1133">Transmembrane helix</keyword>